<dbReference type="Proteomes" id="UP001285636">
    <property type="component" value="Unassembled WGS sequence"/>
</dbReference>
<feature type="non-terminal residue" evidence="1">
    <location>
        <position position="79"/>
    </location>
</feature>
<feature type="non-terminal residue" evidence="1">
    <location>
        <position position="1"/>
    </location>
</feature>
<dbReference type="Gene3D" id="3.30.1390.30">
    <property type="entry name" value="Penicillin-binding protein 2a, domain 3"/>
    <property type="match status" value="1"/>
</dbReference>
<dbReference type="EMBL" id="JAWJAY010001422">
    <property type="protein sequence ID" value="MDV2888414.1"/>
    <property type="molecule type" value="Genomic_DNA"/>
</dbReference>
<sequence>SLAANGQVYEVGVVAGKLDNSVLEPLSKLLKMPSEQITKALDASWVKPGMFVPLKKVAMDDKERVAQLVALEPVQTRKV</sequence>
<proteinExistence type="predicted"/>
<name>A0AAJ2NU39_ALKPS</name>
<evidence type="ECO:0000313" key="1">
    <source>
        <dbReference type="EMBL" id="MDV2888414.1"/>
    </source>
</evidence>
<dbReference type="InterPro" id="IPR036138">
    <property type="entry name" value="PBP_dimer_sf"/>
</dbReference>
<dbReference type="GO" id="GO:0008658">
    <property type="term" value="F:penicillin binding"/>
    <property type="evidence" value="ECO:0007669"/>
    <property type="project" value="InterPro"/>
</dbReference>
<accession>A0AAJ2NU39</accession>
<gene>
    <name evidence="1" type="ORF">RYX45_24950</name>
</gene>
<dbReference type="SUPFAM" id="SSF56519">
    <property type="entry name" value="Penicillin binding protein dimerisation domain"/>
    <property type="match status" value="1"/>
</dbReference>
<organism evidence="1 2">
    <name type="scientific">Alkalihalophilus pseudofirmus</name>
    <name type="common">Bacillus pseudofirmus</name>
    <dbReference type="NCBI Taxonomy" id="79885"/>
    <lineage>
        <taxon>Bacteria</taxon>
        <taxon>Bacillati</taxon>
        <taxon>Bacillota</taxon>
        <taxon>Bacilli</taxon>
        <taxon>Bacillales</taxon>
        <taxon>Bacillaceae</taxon>
        <taxon>Alkalihalophilus</taxon>
    </lineage>
</organism>
<protein>
    <submittedName>
        <fullName evidence="1">Penicillin-binding transpeptidase domain-containing protein</fullName>
    </submittedName>
</protein>
<comment type="caution">
    <text evidence="1">The sequence shown here is derived from an EMBL/GenBank/DDBJ whole genome shotgun (WGS) entry which is preliminary data.</text>
</comment>
<evidence type="ECO:0000313" key="2">
    <source>
        <dbReference type="Proteomes" id="UP001285636"/>
    </source>
</evidence>
<reference evidence="1" key="1">
    <citation type="submission" date="2023-10" db="EMBL/GenBank/DDBJ databases">
        <title>Screening of Alkalihalophilus pseudofirmusBZ-TG-HK211 and Its Alleviation of Salt Stress on Rapeseed Growth.</title>
        <authorList>
            <person name="Zhao B."/>
            <person name="Guo T."/>
        </authorList>
    </citation>
    <scope>NUCLEOTIDE SEQUENCE</scope>
    <source>
        <strain evidence="1">BZ-TG-HK211</strain>
    </source>
</reference>
<dbReference type="AlphaFoldDB" id="A0AAJ2NU39"/>